<evidence type="ECO:0000256" key="12">
    <source>
        <dbReference type="ARBA" id="ARBA00023170"/>
    </source>
</evidence>
<feature type="signal peptide" evidence="17">
    <location>
        <begin position="1"/>
        <end position="28"/>
    </location>
</feature>
<name>A0A9X1XPL9_9VIBR</name>
<evidence type="ECO:0000256" key="6">
    <source>
        <dbReference type="ARBA" id="ARBA00022692"/>
    </source>
</evidence>
<evidence type="ECO:0000256" key="7">
    <source>
        <dbReference type="ARBA" id="ARBA00022729"/>
    </source>
</evidence>
<dbReference type="InterPro" id="IPR036942">
    <property type="entry name" value="Beta-barrel_TonB_sf"/>
</dbReference>
<dbReference type="InterPro" id="IPR039426">
    <property type="entry name" value="TonB-dep_rcpt-like"/>
</dbReference>
<evidence type="ECO:0000256" key="11">
    <source>
        <dbReference type="ARBA" id="ARBA00023136"/>
    </source>
</evidence>
<comment type="subcellular location">
    <subcellularLocation>
        <location evidence="1 14">Cell outer membrane</location>
        <topology evidence="1 14">Multi-pass membrane protein</topology>
    </subcellularLocation>
</comment>
<evidence type="ECO:0000259" key="18">
    <source>
        <dbReference type="Pfam" id="PF00593"/>
    </source>
</evidence>
<feature type="chain" id="PRO_5040962883" evidence="17">
    <location>
        <begin position="29"/>
        <end position="668"/>
    </location>
</feature>
<evidence type="ECO:0000256" key="15">
    <source>
        <dbReference type="PROSITE-ProRule" id="PRU10144"/>
    </source>
</evidence>
<evidence type="ECO:0000256" key="10">
    <source>
        <dbReference type="ARBA" id="ARBA00023077"/>
    </source>
</evidence>
<dbReference type="NCBIfam" id="TIGR01783">
    <property type="entry name" value="TonB-siderophor"/>
    <property type="match status" value="1"/>
</dbReference>
<dbReference type="InterPro" id="IPR000531">
    <property type="entry name" value="Beta-barrel_TonB"/>
</dbReference>
<dbReference type="EMBL" id="JAJHVV010000023">
    <property type="protein sequence ID" value="MCK6265848.1"/>
    <property type="molecule type" value="Genomic_DNA"/>
</dbReference>
<dbReference type="GO" id="GO:0044718">
    <property type="term" value="P:siderophore transmembrane transport"/>
    <property type="evidence" value="ECO:0007669"/>
    <property type="project" value="TreeGrafter"/>
</dbReference>
<dbReference type="Pfam" id="PF00593">
    <property type="entry name" value="TonB_dep_Rec_b-barrel"/>
    <property type="match status" value="1"/>
</dbReference>
<evidence type="ECO:0000256" key="5">
    <source>
        <dbReference type="ARBA" id="ARBA00022496"/>
    </source>
</evidence>
<feature type="domain" description="TonB-dependent receptor plug" evidence="19">
    <location>
        <begin position="43"/>
        <end position="141"/>
    </location>
</feature>
<dbReference type="Pfam" id="PF07715">
    <property type="entry name" value="Plug"/>
    <property type="match status" value="1"/>
</dbReference>
<dbReference type="GO" id="GO:0009279">
    <property type="term" value="C:cell outer membrane"/>
    <property type="evidence" value="ECO:0007669"/>
    <property type="project" value="UniProtKB-SubCell"/>
</dbReference>
<keyword evidence="8" id="KW-0408">Iron</keyword>
<dbReference type="Gene3D" id="2.170.130.10">
    <property type="entry name" value="TonB-dependent receptor, plug domain"/>
    <property type="match status" value="1"/>
</dbReference>
<dbReference type="PROSITE" id="PS52016">
    <property type="entry name" value="TONB_DEPENDENT_REC_3"/>
    <property type="match status" value="1"/>
</dbReference>
<evidence type="ECO:0000313" key="21">
    <source>
        <dbReference type="Proteomes" id="UP001139559"/>
    </source>
</evidence>
<evidence type="ECO:0000256" key="14">
    <source>
        <dbReference type="PROSITE-ProRule" id="PRU01360"/>
    </source>
</evidence>
<keyword evidence="11 14" id="KW-0472">Membrane</keyword>
<evidence type="ECO:0000256" key="9">
    <source>
        <dbReference type="ARBA" id="ARBA00023065"/>
    </source>
</evidence>
<keyword evidence="7 17" id="KW-0732">Signal</keyword>
<protein>
    <submittedName>
        <fullName evidence="20">TonB-dependent siderophore receptor</fullName>
    </submittedName>
</protein>
<evidence type="ECO:0000313" key="20">
    <source>
        <dbReference type="EMBL" id="MCK6265848.1"/>
    </source>
</evidence>
<evidence type="ECO:0000256" key="4">
    <source>
        <dbReference type="ARBA" id="ARBA00022452"/>
    </source>
</evidence>
<reference evidence="20" key="1">
    <citation type="submission" date="2021-11" db="EMBL/GenBank/DDBJ databases">
        <title>Vibrio ZSDE26 sp. nov. and Vibrio ZSDZ34 sp. nov., isolated from coastal seawater in Qingdao.</title>
        <authorList>
            <person name="Zhang P."/>
        </authorList>
    </citation>
    <scope>NUCLEOTIDE SEQUENCE</scope>
    <source>
        <strain evidence="20">ZSDE26</strain>
    </source>
</reference>
<evidence type="ECO:0000256" key="2">
    <source>
        <dbReference type="ARBA" id="ARBA00009810"/>
    </source>
</evidence>
<keyword evidence="9" id="KW-0406">Ion transport</keyword>
<dbReference type="InterPro" id="IPR037066">
    <property type="entry name" value="Plug_dom_sf"/>
</dbReference>
<dbReference type="RefSeq" id="WP_248010911.1">
    <property type="nucleotide sequence ID" value="NZ_JAJHVV010000023.1"/>
</dbReference>
<keyword evidence="5" id="KW-0410">Iron transport</keyword>
<keyword evidence="12 20" id="KW-0675">Receptor</keyword>
<dbReference type="CDD" id="cd01347">
    <property type="entry name" value="ligand_gated_channel"/>
    <property type="match status" value="1"/>
</dbReference>
<dbReference type="InterPro" id="IPR010917">
    <property type="entry name" value="TonB_rcpt_CS"/>
</dbReference>
<sequence>MEKFQFYPQRKSLVSLAIGLALSNTALAEDVYHLEEVVVWGTKVSSSSESIGADDMSLKQADHMSDLLRDIPGVDVGGTHSLNQRINIRGLNETNLDIRLDGASQHANMFHHIGNLTLNPDILKSVDIQVGNNSVTQGGLGGAVYFETKNATDLLRYGETFGARVFGGYASNDSQQGSMTVYGMLGEKVDAMVYGHLVSRDNFKDGNGDESFGAAGDVYNVMAKFGFEPSENHRFEFAYDLYNDEGDYNPRPDLNGNANEEISGELLLPTVYKRNTVTLSYKLDTEQHKGKVALYSTETEIERDESQTGWARHQRESVNTANNNNTGLNATFQSDFVVADLDTELTYGLDYMDKSSSSAYGGVEFMDESAISTAVFVEEKVYLVDSWSVTGGLRYDDYQRKAETGTHDFDELTWSLGTHWDINKNWAVFANSRSLFKGPELLETFVRYQDVTYLADDIKAETGLNSQAGFSYNNREGQHRYGVNFTAFQTNIDDYIVETWASDYSTLAMENSGDIEIRGFELSTTYGYEQLAAKLSYSKSDSKYTDSGLPVDDGNGRSLDVGDSIAVTLDYHSDSLNTLFGWTSIVVLEEDNVFEGNDVKESYNVHNLYAQWLPSQIDNLSVTFGIDNLFDEAYVSHASRSGTAGRNATQTDDYEPGRNYKLSAAYQF</sequence>
<evidence type="ECO:0000256" key="17">
    <source>
        <dbReference type="SAM" id="SignalP"/>
    </source>
</evidence>
<keyword evidence="21" id="KW-1185">Reference proteome</keyword>
<feature type="short sequence motif" description="TonB C-terminal box" evidence="15">
    <location>
        <begin position="651"/>
        <end position="668"/>
    </location>
</feature>
<keyword evidence="10 16" id="KW-0798">TonB box</keyword>
<comment type="similarity">
    <text evidence="2 14 16">Belongs to the TonB-dependent receptor family.</text>
</comment>
<keyword evidence="6 14" id="KW-0812">Transmembrane</keyword>
<dbReference type="Gene3D" id="2.40.170.20">
    <property type="entry name" value="TonB-dependent receptor, beta-barrel domain"/>
    <property type="match status" value="1"/>
</dbReference>
<gene>
    <name evidence="20" type="ORF">KP803_21550</name>
</gene>
<dbReference type="GO" id="GO:0038023">
    <property type="term" value="F:signaling receptor activity"/>
    <property type="evidence" value="ECO:0007669"/>
    <property type="project" value="InterPro"/>
</dbReference>
<dbReference type="InterPro" id="IPR010105">
    <property type="entry name" value="TonB_sidphr_rcpt"/>
</dbReference>
<proteinExistence type="inferred from homology"/>
<accession>A0A9X1XPL9</accession>
<dbReference type="PROSITE" id="PS01156">
    <property type="entry name" value="TONB_DEPENDENT_REC_2"/>
    <property type="match status" value="1"/>
</dbReference>
<comment type="caution">
    <text evidence="20">The sequence shown here is derived from an EMBL/GenBank/DDBJ whole genome shotgun (WGS) entry which is preliminary data.</text>
</comment>
<dbReference type="PANTHER" id="PTHR30069">
    <property type="entry name" value="TONB-DEPENDENT OUTER MEMBRANE RECEPTOR"/>
    <property type="match status" value="1"/>
</dbReference>
<dbReference type="InterPro" id="IPR012910">
    <property type="entry name" value="Plug_dom"/>
</dbReference>
<feature type="domain" description="TonB-dependent receptor-like beta-barrel" evidence="18">
    <location>
        <begin position="232"/>
        <end position="629"/>
    </location>
</feature>
<dbReference type="Proteomes" id="UP001139559">
    <property type="component" value="Unassembled WGS sequence"/>
</dbReference>
<dbReference type="PANTHER" id="PTHR30069:SF41">
    <property type="entry name" value="HEME_HEMOPEXIN UTILIZATION PROTEIN C"/>
    <property type="match status" value="1"/>
</dbReference>
<evidence type="ECO:0000256" key="16">
    <source>
        <dbReference type="RuleBase" id="RU003357"/>
    </source>
</evidence>
<evidence type="ECO:0000256" key="13">
    <source>
        <dbReference type="ARBA" id="ARBA00023237"/>
    </source>
</evidence>
<dbReference type="AlphaFoldDB" id="A0A9X1XPL9"/>
<keyword evidence="4 14" id="KW-1134">Transmembrane beta strand</keyword>
<dbReference type="GO" id="GO:0015344">
    <property type="term" value="F:siderophore uptake transmembrane transporter activity"/>
    <property type="evidence" value="ECO:0007669"/>
    <property type="project" value="TreeGrafter"/>
</dbReference>
<organism evidence="20 21">
    <name type="scientific">Vibrio amylolyticus</name>
    <dbReference type="NCBI Taxonomy" id="2847292"/>
    <lineage>
        <taxon>Bacteria</taxon>
        <taxon>Pseudomonadati</taxon>
        <taxon>Pseudomonadota</taxon>
        <taxon>Gammaproteobacteria</taxon>
        <taxon>Vibrionales</taxon>
        <taxon>Vibrionaceae</taxon>
        <taxon>Vibrio</taxon>
    </lineage>
</organism>
<evidence type="ECO:0000256" key="3">
    <source>
        <dbReference type="ARBA" id="ARBA00022448"/>
    </source>
</evidence>
<evidence type="ECO:0000256" key="8">
    <source>
        <dbReference type="ARBA" id="ARBA00023004"/>
    </source>
</evidence>
<evidence type="ECO:0000256" key="1">
    <source>
        <dbReference type="ARBA" id="ARBA00004571"/>
    </source>
</evidence>
<keyword evidence="13 14" id="KW-0998">Cell outer membrane</keyword>
<dbReference type="SUPFAM" id="SSF56935">
    <property type="entry name" value="Porins"/>
    <property type="match status" value="1"/>
</dbReference>
<evidence type="ECO:0000259" key="19">
    <source>
        <dbReference type="Pfam" id="PF07715"/>
    </source>
</evidence>
<keyword evidence="3 14" id="KW-0813">Transport</keyword>